<proteinExistence type="predicted"/>
<feature type="transmembrane region" description="Helical" evidence="2">
    <location>
        <begin position="108"/>
        <end position="129"/>
    </location>
</feature>
<organism evidence="4 5">
    <name type="scientific">Oleoguttula mirabilis</name>
    <dbReference type="NCBI Taxonomy" id="1507867"/>
    <lineage>
        <taxon>Eukaryota</taxon>
        <taxon>Fungi</taxon>
        <taxon>Dikarya</taxon>
        <taxon>Ascomycota</taxon>
        <taxon>Pezizomycotina</taxon>
        <taxon>Dothideomycetes</taxon>
        <taxon>Dothideomycetidae</taxon>
        <taxon>Mycosphaerellales</taxon>
        <taxon>Teratosphaeriaceae</taxon>
        <taxon>Oleoguttula</taxon>
    </lineage>
</organism>
<dbReference type="PROSITE" id="PS51186">
    <property type="entry name" value="GNAT"/>
    <property type="match status" value="1"/>
</dbReference>
<name>A0AAV9JEN8_9PEZI</name>
<protein>
    <recommendedName>
        <fullName evidence="3">N-acetyltransferase domain-containing protein</fullName>
    </recommendedName>
</protein>
<dbReference type="InterPro" id="IPR000182">
    <property type="entry name" value="GNAT_dom"/>
</dbReference>
<keyword evidence="2" id="KW-1133">Transmembrane helix</keyword>
<feature type="domain" description="N-acetyltransferase" evidence="3">
    <location>
        <begin position="112"/>
        <end position="263"/>
    </location>
</feature>
<reference evidence="4 5" key="1">
    <citation type="submission" date="2021-11" db="EMBL/GenBank/DDBJ databases">
        <title>Black yeast isolated from Biological Soil Crust.</title>
        <authorList>
            <person name="Kurbessoian T."/>
        </authorList>
    </citation>
    <scope>NUCLEOTIDE SEQUENCE [LARGE SCALE GENOMIC DNA]</scope>
    <source>
        <strain evidence="4 5">CCFEE 5522</strain>
    </source>
</reference>
<dbReference type="Proteomes" id="UP001324427">
    <property type="component" value="Unassembled WGS sequence"/>
</dbReference>
<evidence type="ECO:0000313" key="5">
    <source>
        <dbReference type="Proteomes" id="UP001324427"/>
    </source>
</evidence>
<feature type="transmembrane region" description="Helical" evidence="2">
    <location>
        <begin position="80"/>
        <end position="101"/>
    </location>
</feature>
<feature type="region of interest" description="Disordered" evidence="1">
    <location>
        <begin position="1"/>
        <end position="42"/>
    </location>
</feature>
<dbReference type="Pfam" id="PF00583">
    <property type="entry name" value="Acetyltransf_1"/>
    <property type="match status" value="1"/>
</dbReference>
<sequence>MSTPPSMYGSAASLPPPSPLSQAVDSVMGDTDVSPPEDPLSGVPELKTYMTDDEEERIAALRLAADSIAQMRQAANNALITHPLNMTIAVAVVALVARYMVESKQDTYLAGTTCAGIIMAVLAGFRYLTKDYLFAAEAINWDWLGDADVIITTFGEEVIGTVIVDWVSGESRQKRKKAWKGEIKAYTVRLKYRRKGVGSALLEEAVKEAKKKGAETIEFADDHANSQRVLPSFYNGVFDKRERKARELLQDLLQTSPGRGKKK</sequence>
<keyword evidence="2" id="KW-0472">Membrane</keyword>
<keyword evidence="5" id="KW-1185">Reference proteome</keyword>
<evidence type="ECO:0000256" key="1">
    <source>
        <dbReference type="SAM" id="MobiDB-lite"/>
    </source>
</evidence>
<evidence type="ECO:0000256" key="2">
    <source>
        <dbReference type="SAM" id="Phobius"/>
    </source>
</evidence>
<comment type="caution">
    <text evidence="4">The sequence shown here is derived from an EMBL/GenBank/DDBJ whole genome shotgun (WGS) entry which is preliminary data.</text>
</comment>
<dbReference type="Gene3D" id="3.40.630.30">
    <property type="match status" value="1"/>
</dbReference>
<dbReference type="GO" id="GO:0016747">
    <property type="term" value="F:acyltransferase activity, transferring groups other than amino-acyl groups"/>
    <property type="evidence" value="ECO:0007669"/>
    <property type="project" value="InterPro"/>
</dbReference>
<evidence type="ECO:0000313" key="4">
    <source>
        <dbReference type="EMBL" id="KAK4543501.1"/>
    </source>
</evidence>
<accession>A0AAV9JEN8</accession>
<gene>
    <name evidence="4" type="ORF">LTR36_005395</name>
</gene>
<keyword evidence="2" id="KW-0812">Transmembrane</keyword>
<dbReference type="EMBL" id="JAVFHQ010000031">
    <property type="protein sequence ID" value="KAK4543501.1"/>
    <property type="molecule type" value="Genomic_DNA"/>
</dbReference>
<dbReference type="AlphaFoldDB" id="A0AAV9JEN8"/>
<dbReference type="SUPFAM" id="SSF55729">
    <property type="entry name" value="Acyl-CoA N-acyltransferases (Nat)"/>
    <property type="match status" value="1"/>
</dbReference>
<dbReference type="InterPro" id="IPR016181">
    <property type="entry name" value="Acyl_CoA_acyltransferase"/>
</dbReference>
<dbReference type="CDD" id="cd04301">
    <property type="entry name" value="NAT_SF"/>
    <property type="match status" value="1"/>
</dbReference>
<evidence type="ECO:0000259" key="3">
    <source>
        <dbReference type="PROSITE" id="PS51186"/>
    </source>
</evidence>